<organism evidence="3 4">
    <name type="scientific">Thalassovita mediterranea</name>
    <dbReference type="NCBI Taxonomy" id="340021"/>
    <lineage>
        <taxon>Bacteria</taxon>
        <taxon>Pseudomonadati</taxon>
        <taxon>Pseudomonadota</taxon>
        <taxon>Alphaproteobacteria</taxon>
        <taxon>Rhodobacterales</taxon>
        <taxon>Roseobacteraceae</taxon>
        <taxon>Thalassovita</taxon>
    </lineage>
</organism>
<evidence type="ECO:0000259" key="2">
    <source>
        <dbReference type="SMART" id="SM00829"/>
    </source>
</evidence>
<accession>A0A0P1GPS1</accession>
<dbReference type="InterPro" id="IPR013154">
    <property type="entry name" value="ADH-like_N"/>
</dbReference>
<keyword evidence="4" id="KW-1185">Reference proteome</keyword>
<dbReference type="InterPro" id="IPR036291">
    <property type="entry name" value="NAD(P)-bd_dom_sf"/>
</dbReference>
<keyword evidence="1" id="KW-0521">NADP</keyword>
<dbReference type="AlphaFoldDB" id="A0A0P1GPS1"/>
<dbReference type="InterPro" id="IPR020843">
    <property type="entry name" value="ER"/>
</dbReference>
<protein>
    <submittedName>
        <fullName evidence="3">Quinone oxidoreductase 1</fullName>
        <ecNumber evidence="3">1.6.5.5</ecNumber>
    </submittedName>
</protein>
<evidence type="ECO:0000313" key="4">
    <source>
        <dbReference type="Proteomes" id="UP000051681"/>
    </source>
</evidence>
<dbReference type="PANTHER" id="PTHR44154">
    <property type="entry name" value="QUINONE OXIDOREDUCTASE"/>
    <property type="match status" value="1"/>
</dbReference>
<sequence length="329" mass="34027">MRAITYSEFGPANDVLKLVDLPTPEPAPGEVLVRLKTSGVNPSDISGRSGMRPGVTKPAYPQIIPHSDGAGVIKAVGEGVDPARIGQRVWIWNGQWQRAFGTAAEFIALPSEQAVALPNNTTFAEGAVLGIPAMTATYCVLGGGDVAGKTLLVSGGGGTVGRLAVQIAKASGARVIATAGSAAQQDAARQAGADAVLGYNDPDLAAGILAANDGKPVDQIVEVEFGPNAEVNTAVIAERGRIVAYGSAKDRAPVLPFYPLMFKGVTLEMALVYILSDDARRKAEAQLTALLEQGALDIRISHTLSLEDCAEAHDIIASGQRAGSVILKI</sequence>
<keyword evidence="3" id="KW-0560">Oxidoreductase</keyword>
<evidence type="ECO:0000256" key="1">
    <source>
        <dbReference type="ARBA" id="ARBA00022857"/>
    </source>
</evidence>
<dbReference type="CDD" id="cd08253">
    <property type="entry name" value="zeta_crystallin"/>
    <property type="match status" value="1"/>
</dbReference>
<proteinExistence type="predicted"/>
<dbReference type="Pfam" id="PF00107">
    <property type="entry name" value="ADH_zinc_N"/>
    <property type="match status" value="1"/>
</dbReference>
<dbReference type="GO" id="GO:0003960">
    <property type="term" value="F:quinone reductase (NADPH) activity"/>
    <property type="evidence" value="ECO:0007669"/>
    <property type="project" value="UniProtKB-EC"/>
</dbReference>
<dbReference type="SUPFAM" id="SSF51735">
    <property type="entry name" value="NAD(P)-binding Rossmann-fold domains"/>
    <property type="match status" value="1"/>
</dbReference>
<dbReference type="Pfam" id="PF08240">
    <property type="entry name" value="ADH_N"/>
    <property type="match status" value="1"/>
</dbReference>
<dbReference type="STRING" id="340021.TM5383_01654"/>
<evidence type="ECO:0000313" key="3">
    <source>
        <dbReference type="EMBL" id="CUH84444.1"/>
    </source>
</evidence>
<reference evidence="3 4" key="1">
    <citation type="submission" date="2015-09" db="EMBL/GenBank/DDBJ databases">
        <authorList>
            <consortium name="Swine Surveillance"/>
        </authorList>
    </citation>
    <scope>NUCLEOTIDE SEQUENCE [LARGE SCALE GENOMIC DNA]</scope>
    <source>
        <strain evidence="3 4">CECT 8383</strain>
    </source>
</reference>
<gene>
    <name evidence="3" type="primary">qorA_3</name>
    <name evidence="3" type="ORF">TM5383_01654</name>
</gene>
<dbReference type="OrthoDB" id="7355832at2"/>
<feature type="domain" description="Enoyl reductase (ER)" evidence="2">
    <location>
        <begin position="12"/>
        <end position="327"/>
    </location>
</feature>
<dbReference type="Gene3D" id="3.40.50.720">
    <property type="entry name" value="NAD(P)-binding Rossmann-like Domain"/>
    <property type="match status" value="1"/>
</dbReference>
<dbReference type="PANTHER" id="PTHR44154:SF1">
    <property type="entry name" value="QUINONE OXIDOREDUCTASE"/>
    <property type="match status" value="1"/>
</dbReference>
<name>A0A0P1GPS1_9RHOB</name>
<dbReference type="EC" id="1.6.5.5" evidence="3"/>
<dbReference type="SUPFAM" id="SSF50129">
    <property type="entry name" value="GroES-like"/>
    <property type="match status" value="1"/>
</dbReference>
<dbReference type="InterPro" id="IPR013149">
    <property type="entry name" value="ADH-like_C"/>
</dbReference>
<dbReference type="InterPro" id="IPR051603">
    <property type="entry name" value="Zinc-ADH_QOR/CCCR"/>
</dbReference>
<dbReference type="EMBL" id="CYSF01000007">
    <property type="protein sequence ID" value="CUH84444.1"/>
    <property type="molecule type" value="Genomic_DNA"/>
</dbReference>
<dbReference type="Gene3D" id="3.90.180.10">
    <property type="entry name" value="Medium-chain alcohol dehydrogenases, catalytic domain"/>
    <property type="match status" value="1"/>
</dbReference>
<dbReference type="SMART" id="SM00829">
    <property type="entry name" value="PKS_ER"/>
    <property type="match status" value="1"/>
</dbReference>
<dbReference type="Proteomes" id="UP000051681">
    <property type="component" value="Unassembled WGS sequence"/>
</dbReference>
<dbReference type="InterPro" id="IPR011032">
    <property type="entry name" value="GroES-like_sf"/>
</dbReference>
<dbReference type="RefSeq" id="WP_058318551.1">
    <property type="nucleotide sequence ID" value="NZ_CYSF01000007.1"/>
</dbReference>